<dbReference type="FunFam" id="1.10.8.60:FF:000001">
    <property type="entry name" value="ATP-dependent zinc metalloprotease FtsH"/>
    <property type="match status" value="1"/>
</dbReference>
<dbReference type="InterPro" id="IPR041569">
    <property type="entry name" value="AAA_lid_3"/>
</dbReference>
<comment type="subunit">
    <text evidence="14">Homohexamer.</text>
</comment>
<evidence type="ECO:0000256" key="10">
    <source>
        <dbReference type="ARBA" id="ARBA00022989"/>
    </source>
</evidence>
<keyword evidence="10 14" id="KW-1133">Transmembrane helix</keyword>
<dbReference type="GO" id="GO:0016887">
    <property type="term" value="F:ATP hydrolysis activity"/>
    <property type="evidence" value="ECO:0007669"/>
    <property type="project" value="UniProtKB-UniRule"/>
</dbReference>
<dbReference type="PANTHER" id="PTHR23076:SF97">
    <property type="entry name" value="ATP-DEPENDENT ZINC METALLOPROTEASE YME1L1"/>
    <property type="match status" value="1"/>
</dbReference>
<dbReference type="SUPFAM" id="SSF52540">
    <property type="entry name" value="P-loop containing nucleoside triphosphate hydrolases"/>
    <property type="match status" value="1"/>
</dbReference>
<comment type="caution">
    <text evidence="14">Lacks conserved residue(s) required for the propagation of feature annotation.</text>
</comment>
<dbReference type="Gene3D" id="3.40.50.300">
    <property type="entry name" value="P-loop containing nucleotide triphosphate hydrolases"/>
    <property type="match status" value="1"/>
</dbReference>
<gene>
    <name evidence="14" type="primary">ftsH</name>
    <name evidence="17" type="ORF">COT93_00410</name>
</gene>
<dbReference type="FunFam" id="3.40.50.300:FF:000001">
    <property type="entry name" value="ATP-dependent zinc metalloprotease FtsH"/>
    <property type="match status" value="1"/>
</dbReference>
<evidence type="ECO:0000256" key="6">
    <source>
        <dbReference type="ARBA" id="ARBA00022741"/>
    </source>
</evidence>
<feature type="binding site" evidence="14">
    <location>
        <begin position="203"/>
        <end position="210"/>
    </location>
    <ligand>
        <name>ATP</name>
        <dbReference type="ChEBI" id="CHEBI:30616"/>
    </ligand>
</feature>
<reference evidence="18" key="1">
    <citation type="submission" date="2017-09" db="EMBL/GenBank/DDBJ databases">
        <title>Depth-based differentiation of microbial function through sediment-hosted aquifers and enrichment of novel symbionts in the deep terrestrial subsurface.</title>
        <authorList>
            <person name="Probst A.J."/>
            <person name="Ladd B."/>
            <person name="Jarett J.K."/>
            <person name="Geller-Mcgrath D.E."/>
            <person name="Sieber C.M.K."/>
            <person name="Emerson J.B."/>
            <person name="Anantharaman K."/>
            <person name="Thomas B.C."/>
            <person name="Malmstrom R."/>
            <person name="Stieglmeier M."/>
            <person name="Klingl A."/>
            <person name="Woyke T."/>
            <person name="Ryan C.M."/>
            <person name="Banfield J.F."/>
        </authorList>
    </citation>
    <scope>NUCLEOTIDE SEQUENCE [LARGE SCALE GENOMIC DNA]</scope>
</reference>
<dbReference type="Gene3D" id="1.10.8.60">
    <property type="match status" value="1"/>
</dbReference>
<name>A0A2H0V9N4_9BACT</name>
<keyword evidence="14" id="KW-1003">Cell membrane</keyword>
<feature type="binding site" evidence="14">
    <location>
        <position position="425"/>
    </location>
    <ligand>
        <name>Zn(2+)</name>
        <dbReference type="ChEBI" id="CHEBI:29105"/>
        <note>catalytic</note>
    </ligand>
</feature>
<evidence type="ECO:0000256" key="7">
    <source>
        <dbReference type="ARBA" id="ARBA00022801"/>
    </source>
</evidence>
<feature type="binding site" evidence="14">
    <location>
        <position position="501"/>
    </location>
    <ligand>
        <name>Zn(2+)</name>
        <dbReference type="ChEBI" id="CHEBI:29105"/>
        <note>catalytic</note>
    </ligand>
</feature>
<dbReference type="GO" id="GO:0005524">
    <property type="term" value="F:ATP binding"/>
    <property type="evidence" value="ECO:0007669"/>
    <property type="project" value="UniProtKB-UniRule"/>
</dbReference>
<comment type="similarity">
    <text evidence="15">Belongs to the AAA ATPase family.</text>
</comment>
<proteinExistence type="inferred from homology"/>
<comment type="function">
    <text evidence="14">Acts as a processive, ATP-dependent zinc metallopeptidase for both cytoplasmic and membrane proteins. Plays a role in the quality control of integral membrane proteins.</text>
</comment>
<dbReference type="InterPro" id="IPR027417">
    <property type="entry name" value="P-loop_NTPase"/>
</dbReference>
<feature type="domain" description="AAA+ ATPase" evidence="16">
    <location>
        <begin position="195"/>
        <end position="334"/>
    </location>
</feature>
<dbReference type="GO" id="GO:0006508">
    <property type="term" value="P:proteolysis"/>
    <property type="evidence" value="ECO:0007669"/>
    <property type="project" value="UniProtKB-KW"/>
</dbReference>
<dbReference type="NCBIfam" id="TIGR01241">
    <property type="entry name" value="FtsH_fam"/>
    <property type="match status" value="1"/>
</dbReference>
<dbReference type="Pfam" id="PF17862">
    <property type="entry name" value="AAA_lid_3"/>
    <property type="match status" value="1"/>
</dbReference>
<comment type="similarity">
    <text evidence="2 14">In the C-terminal section; belongs to the peptidase M41 family.</text>
</comment>
<dbReference type="SMART" id="SM00382">
    <property type="entry name" value="AAA"/>
    <property type="match status" value="1"/>
</dbReference>
<evidence type="ECO:0000313" key="18">
    <source>
        <dbReference type="Proteomes" id="UP000229972"/>
    </source>
</evidence>
<dbReference type="GO" id="GO:0008270">
    <property type="term" value="F:zinc ion binding"/>
    <property type="evidence" value="ECO:0007669"/>
    <property type="project" value="UniProtKB-UniRule"/>
</dbReference>
<dbReference type="Pfam" id="PF01434">
    <property type="entry name" value="Peptidase_M41"/>
    <property type="match status" value="1"/>
</dbReference>
<dbReference type="EC" id="3.4.24.-" evidence="14"/>
<dbReference type="PROSITE" id="PS00674">
    <property type="entry name" value="AAA"/>
    <property type="match status" value="1"/>
</dbReference>
<dbReference type="GO" id="GO:0051301">
    <property type="term" value="P:cell division"/>
    <property type="evidence" value="ECO:0007669"/>
    <property type="project" value="UniProtKB-KW"/>
</dbReference>
<evidence type="ECO:0000313" key="17">
    <source>
        <dbReference type="EMBL" id="PIR95817.1"/>
    </source>
</evidence>
<comment type="caution">
    <text evidence="17">The sequence shown here is derived from an EMBL/GenBank/DDBJ whole genome shotgun (WGS) entry which is preliminary data.</text>
</comment>
<dbReference type="InterPro" id="IPR003959">
    <property type="entry name" value="ATPase_AAA_core"/>
</dbReference>
<evidence type="ECO:0000256" key="14">
    <source>
        <dbReference type="HAMAP-Rule" id="MF_01458"/>
    </source>
</evidence>
<dbReference type="GO" id="GO:0004222">
    <property type="term" value="F:metalloendopeptidase activity"/>
    <property type="evidence" value="ECO:0007669"/>
    <property type="project" value="InterPro"/>
</dbReference>
<evidence type="ECO:0000256" key="1">
    <source>
        <dbReference type="ARBA" id="ARBA00004370"/>
    </source>
</evidence>
<keyword evidence="17" id="KW-0132">Cell division</keyword>
<sequence length="616" mass="68078">MKKLIKNFFIFFVVFLLLAALFSSFSGSDEKIATVGIENMISTLNDGQVSSIVVRGDTLEVTLKDDTRENVRKETGESLSSLLANFNVASDKLADVKISVADESGWDYWLTTIVPFVLPVVLIGVFLFFMMRGLQNANSRAMSFGQSTAKDFRPDAKNRTTFKDVAGSKEAKEELQEIVEFLRFPKKFHELGAKIPRGVLLLGAPGTGKTLLARSVAGEAQVPFFHMSGSEFVEMFVGVGASRVRSLFDKAKHNAPCILFIDEIDAVGRKRGAGLGGSHDEREQTLNQILVEMDGFEPTQNIIVIAATNRPDVLDPALLRPGRFDRRVTIDLPDLNDREAILKVHVQKKPLAKDANLRTIAERTAGFSGADLANLLNEAAILAARNSKKEIVNEDMFEAIEKVMIGPERRSRVITDKEKQITAYHEAGHALVAHYLPNADPVHKISIISRGSAGGYTLKVPAEDRHMHAKSEFIDEIAVLLAGHLVERKIYGEVTTGATSDLRRATEIARRLVTDYGMSDNLGSRTYGEKEEMIFLGREIHEQRNYSEKVAERIDEEISGFIMQGEVKAVAIINEQKNALEKIVAVLLDKETIEREEFEKIVGAKPGANPDPVSAV</sequence>
<evidence type="ECO:0000256" key="5">
    <source>
        <dbReference type="ARBA" id="ARBA00022723"/>
    </source>
</evidence>
<keyword evidence="8 14" id="KW-0862">Zinc</keyword>
<protein>
    <recommendedName>
        <fullName evidence="14">ATP-dependent zinc metalloprotease FtsH</fullName>
        <ecNumber evidence="14">3.4.24.-</ecNumber>
    </recommendedName>
</protein>
<evidence type="ECO:0000256" key="13">
    <source>
        <dbReference type="ARBA" id="ARBA00061570"/>
    </source>
</evidence>
<dbReference type="Gene3D" id="1.20.58.760">
    <property type="entry name" value="Peptidase M41"/>
    <property type="match status" value="1"/>
</dbReference>
<dbReference type="InterPro" id="IPR005936">
    <property type="entry name" value="FtsH"/>
</dbReference>
<feature type="binding site" evidence="14">
    <location>
        <position position="429"/>
    </location>
    <ligand>
        <name>Zn(2+)</name>
        <dbReference type="ChEBI" id="CHEBI:29105"/>
        <note>catalytic</note>
    </ligand>
</feature>
<organism evidence="17 18">
    <name type="scientific">Candidatus Falkowbacteria bacterium CG10_big_fil_rev_8_21_14_0_10_37_18</name>
    <dbReference type="NCBI Taxonomy" id="1974562"/>
    <lineage>
        <taxon>Bacteria</taxon>
        <taxon>Candidatus Falkowiibacteriota</taxon>
    </lineage>
</organism>
<dbReference type="EMBL" id="PFAL01000006">
    <property type="protein sequence ID" value="PIR95817.1"/>
    <property type="molecule type" value="Genomic_DNA"/>
</dbReference>
<dbReference type="GO" id="GO:0005886">
    <property type="term" value="C:plasma membrane"/>
    <property type="evidence" value="ECO:0007669"/>
    <property type="project" value="UniProtKB-SubCell"/>
</dbReference>
<keyword evidence="3 14" id="KW-0645">Protease</keyword>
<dbReference type="Pfam" id="PF00004">
    <property type="entry name" value="AAA"/>
    <property type="match status" value="1"/>
</dbReference>
<dbReference type="AlphaFoldDB" id="A0A2H0V9N4"/>
<dbReference type="InterPro" id="IPR037219">
    <property type="entry name" value="Peptidase_M41-like"/>
</dbReference>
<dbReference type="GO" id="GO:0004176">
    <property type="term" value="F:ATP-dependent peptidase activity"/>
    <property type="evidence" value="ECO:0007669"/>
    <property type="project" value="InterPro"/>
</dbReference>
<accession>A0A2H0V9N4</accession>
<dbReference type="InterPro" id="IPR000642">
    <property type="entry name" value="Peptidase_M41"/>
</dbReference>
<dbReference type="SUPFAM" id="SSF140990">
    <property type="entry name" value="FtsH protease domain-like"/>
    <property type="match status" value="1"/>
</dbReference>
<keyword evidence="11 14" id="KW-0482">Metalloprotease</keyword>
<dbReference type="GO" id="GO:0030163">
    <property type="term" value="P:protein catabolic process"/>
    <property type="evidence" value="ECO:0007669"/>
    <property type="project" value="UniProtKB-UniRule"/>
</dbReference>
<evidence type="ECO:0000256" key="11">
    <source>
        <dbReference type="ARBA" id="ARBA00023049"/>
    </source>
</evidence>
<evidence type="ECO:0000259" key="16">
    <source>
        <dbReference type="SMART" id="SM00382"/>
    </source>
</evidence>
<evidence type="ECO:0000256" key="4">
    <source>
        <dbReference type="ARBA" id="ARBA00022692"/>
    </source>
</evidence>
<keyword evidence="4 14" id="KW-0812">Transmembrane</keyword>
<comment type="subcellular location">
    <subcellularLocation>
        <location evidence="14">Cell membrane</location>
        <topology evidence="14">Multi-pass membrane protein</topology>
        <orientation evidence="14">Cytoplasmic side</orientation>
    </subcellularLocation>
    <subcellularLocation>
        <location evidence="1">Membrane</location>
    </subcellularLocation>
</comment>
<keyword evidence="7 14" id="KW-0378">Hydrolase</keyword>
<keyword evidence="9 14" id="KW-0067">ATP-binding</keyword>
<evidence type="ECO:0000256" key="2">
    <source>
        <dbReference type="ARBA" id="ARBA00010044"/>
    </source>
</evidence>
<keyword evidence="12 14" id="KW-0472">Membrane</keyword>
<evidence type="ECO:0000256" key="15">
    <source>
        <dbReference type="RuleBase" id="RU003651"/>
    </source>
</evidence>
<evidence type="ECO:0000256" key="9">
    <source>
        <dbReference type="ARBA" id="ARBA00022840"/>
    </source>
</evidence>
<evidence type="ECO:0000256" key="8">
    <source>
        <dbReference type="ARBA" id="ARBA00022833"/>
    </source>
</evidence>
<dbReference type="HAMAP" id="MF_01458">
    <property type="entry name" value="FtsH"/>
    <property type="match status" value="1"/>
</dbReference>
<dbReference type="PANTHER" id="PTHR23076">
    <property type="entry name" value="METALLOPROTEASE M41 FTSH"/>
    <property type="match status" value="1"/>
</dbReference>
<keyword evidence="6 14" id="KW-0547">Nucleotide-binding</keyword>
<dbReference type="InterPro" id="IPR003960">
    <property type="entry name" value="ATPase_AAA_CS"/>
</dbReference>
<comment type="cofactor">
    <cofactor evidence="14">
        <name>Zn(2+)</name>
        <dbReference type="ChEBI" id="CHEBI:29105"/>
    </cofactor>
    <text evidence="14">Binds 1 zinc ion per subunit.</text>
</comment>
<keyword evidence="5 14" id="KW-0479">Metal-binding</keyword>
<keyword evidence="17" id="KW-0131">Cell cycle</keyword>
<dbReference type="FunFam" id="1.20.58.760:FF:000001">
    <property type="entry name" value="ATP-dependent zinc metalloprotease FtsH"/>
    <property type="match status" value="1"/>
</dbReference>
<dbReference type="Proteomes" id="UP000229972">
    <property type="component" value="Unassembled WGS sequence"/>
</dbReference>
<dbReference type="InterPro" id="IPR003593">
    <property type="entry name" value="AAA+_ATPase"/>
</dbReference>
<feature type="active site" evidence="14">
    <location>
        <position position="426"/>
    </location>
</feature>
<comment type="similarity">
    <text evidence="13 14">In the central section; belongs to the AAA ATPase family.</text>
</comment>
<evidence type="ECO:0000256" key="12">
    <source>
        <dbReference type="ARBA" id="ARBA00023136"/>
    </source>
</evidence>
<dbReference type="CDD" id="cd19501">
    <property type="entry name" value="RecA-like_FtsH"/>
    <property type="match status" value="1"/>
</dbReference>
<feature type="transmembrane region" description="Helical" evidence="14">
    <location>
        <begin position="108"/>
        <end position="130"/>
    </location>
</feature>
<evidence type="ECO:0000256" key="3">
    <source>
        <dbReference type="ARBA" id="ARBA00022670"/>
    </source>
</evidence>